<sequence>METALLFLVFNRPRQTAAVFEAIRQVRPSKLYVAADGPRENRPEDVELCATVRRIATAIDWPCDLHTLLRPTNLGCRAAVTDALDWFFGLEPEGLVLEDDCLPDPSFFPYASELLERYRHDRRIMCIAGAKPVDAAPDGAASYFLSIYTMCWGWATWRRAWMLNDPSLAGLDDFLARPAFPGQARSAAASRRWEERFRQVRDHGLDSWATVWTFACWANGGLTCVPRSNLIKNIGFGLEATHLRDAASNFADMRRESLEFPLRHPSVIAPDGRYDEEVSSVFYQIGADDLESVDVALARNLAMREADAQHRHD</sequence>
<proteinExistence type="predicted"/>
<dbReference type="EMBL" id="JAEKJA010000031">
    <property type="protein sequence ID" value="MBJ3778568.1"/>
    <property type="molecule type" value="Genomic_DNA"/>
</dbReference>
<dbReference type="Proteomes" id="UP000609531">
    <property type="component" value="Unassembled WGS sequence"/>
</dbReference>
<reference evidence="1" key="1">
    <citation type="submission" date="2020-12" db="EMBL/GenBank/DDBJ databases">
        <title>Bacterial taxonomy.</title>
        <authorList>
            <person name="Pan X."/>
        </authorList>
    </citation>
    <scope>NUCLEOTIDE SEQUENCE</scope>
    <source>
        <strain evidence="1">B2012</strain>
    </source>
</reference>
<dbReference type="InterPro" id="IPR029044">
    <property type="entry name" value="Nucleotide-diphossugar_trans"/>
</dbReference>
<gene>
    <name evidence="1" type="ORF">JCR33_22900</name>
</gene>
<organism evidence="1 2">
    <name type="scientific">Acuticoccus mangrovi</name>
    <dbReference type="NCBI Taxonomy" id="2796142"/>
    <lineage>
        <taxon>Bacteria</taxon>
        <taxon>Pseudomonadati</taxon>
        <taxon>Pseudomonadota</taxon>
        <taxon>Alphaproteobacteria</taxon>
        <taxon>Hyphomicrobiales</taxon>
        <taxon>Amorphaceae</taxon>
        <taxon>Acuticoccus</taxon>
    </lineage>
</organism>
<dbReference type="AlphaFoldDB" id="A0A934ITZ6"/>
<evidence type="ECO:0000313" key="1">
    <source>
        <dbReference type="EMBL" id="MBJ3778568.1"/>
    </source>
</evidence>
<accession>A0A934ITZ6</accession>
<dbReference type="Gene3D" id="3.90.550.10">
    <property type="entry name" value="Spore Coat Polysaccharide Biosynthesis Protein SpsA, Chain A"/>
    <property type="match status" value="1"/>
</dbReference>
<evidence type="ECO:0000313" key="2">
    <source>
        <dbReference type="Proteomes" id="UP000609531"/>
    </source>
</evidence>
<dbReference type="RefSeq" id="WP_198884472.1">
    <property type="nucleotide sequence ID" value="NZ_JAEKJA010000031.1"/>
</dbReference>
<protein>
    <recommendedName>
        <fullName evidence="3">Hemolytic protein HlpA-like protein</fullName>
    </recommendedName>
</protein>
<comment type="caution">
    <text evidence="1">The sequence shown here is derived from an EMBL/GenBank/DDBJ whole genome shotgun (WGS) entry which is preliminary data.</text>
</comment>
<name>A0A934ITZ6_9HYPH</name>
<dbReference type="SUPFAM" id="SSF53448">
    <property type="entry name" value="Nucleotide-diphospho-sugar transferases"/>
    <property type="match status" value="1"/>
</dbReference>
<evidence type="ECO:0008006" key="3">
    <source>
        <dbReference type="Google" id="ProtNLM"/>
    </source>
</evidence>
<keyword evidence="2" id="KW-1185">Reference proteome</keyword>